<dbReference type="SUPFAM" id="SSF51556">
    <property type="entry name" value="Metallo-dependent hydrolases"/>
    <property type="match status" value="1"/>
</dbReference>
<dbReference type="OrthoDB" id="9766983at2"/>
<gene>
    <name evidence="2" type="ORF">CMC5_042570</name>
</gene>
<dbReference type="AlphaFoldDB" id="A0A0K1EGY4"/>
<evidence type="ECO:0000313" key="2">
    <source>
        <dbReference type="EMBL" id="AKT40104.1"/>
    </source>
</evidence>
<reference evidence="2 3" key="1">
    <citation type="submission" date="2015-07" db="EMBL/GenBank/DDBJ databases">
        <title>Genome analysis of myxobacterium Chondromyces crocatus Cm c5 reveals a high potential for natural compound synthesis and the genetic basis for the loss of fruiting body formation.</title>
        <authorList>
            <person name="Zaburannyi N."/>
            <person name="Bunk B."/>
            <person name="Maier J."/>
            <person name="Overmann J."/>
            <person name="Mueller R."/>
        </authorList>
    </citation>
    <scope>NUCLEOTIDE SEQUENCE [LARGE SCALE GENOMIC DNA]</scope>
    <source>
        <strain evidence="2 3">Cm c5</strain>
    </source>
</reference>
<dbReference type="Gene3D" id="2.30.40.10">
    <property type="entry name" value="Urease, subunit C, domain 1"/>
    <property type="match status" value="1"/>
</dbReference>
<dbReference type="InterPro" id="IPR011059">
    <property type="entry name" value="Metal-dep_hydrolase_composite"/>
</dbReference>
<dbReference type="InterPro" id="IPR013108">
    <property type="entry name" value="Amidohydro_3"/>
</dbReference>
<dbReference type="EMBL" id="CP012159">
    <property type="protein sequence ID" value="AKT40104.1"/>
    <property type="molecule type" value="Genomic_DNA"/>
</dbReference>
<dbReference type="Gene3D" id="3.30.1490.130">
    <property type="entry name" value="D-aminoacylase. Domain 3"/>
    <property type="match status" value="1"/>
</dbReference>
<dbReference type="PATRIC" id="fig|52.7.peg.4683"/>
<dbReference type="InterPro" id="IPR032466">
    <property type="entry name" value="Metal_Hydrolase"/>
</dbReference>
<protein>
    <recommendedName>
        <fullName evidence="1">Amidohydrolase 3 domain-containing protein</fullName>
    </recommendedName>
</protein>
<dbReference type="Pfam" id="PF07969">
    <property type="entry name" value="Amidohydro_3"/>
    <property type="match status" value="2"/>
</dbReference>
<dbReference type="Gene3D" id="3.20.20.140">
    <property type="entry name" value="Metal-dependent hydrolases"/>
    <property type="match status" value="1"/>
</dbReference>
<organism evidence="2 3">
    <name type="scientific">Chondromyces crocatus</name>
    <dbReference type="NCBI Taxonomy" id="52"/>
    <lineage>
        <taxon>Bacteria</taxon>
        <taxon>Pseudomonadati</taxon>
        <taxon>Myxococcota</taxon>
        <taxon>Polyangia</taxon>
        <taxon>Polyangiales</taxon>
        <taxon>Polyangiaceae</taxon>
        <taxon>Chondromyces</taxon>
    </lineage>
</organism>
<sequence>MKWWELRARVQRLRSPLASLWLAVATACTSSPPPTDPGSEQREAALPAAISAVSPISEPPLVASARLEDLAAPEPPPPLEPPPFKSDETFQLAIRGGEVIDGSGKPRRRADVLIRGTEIAFVGRVDPAVKAERTLDATGAVVTPGFIDAHAHGDPRGGVEQVLAMGVTTVVVGQDGMSPGKRIGAYLAAVEAARPRVNVATLVGHASARAEAGIGSPKQGPRRYERLAAWIARGLDEGAFGLSTGLEYDGGRSATPEELAAAAAPVGARGGVVMSHLRSEDDDRIEGSLDELFEQCRKSGARAHVAHLKVVYGKGATRAEAILAKLAAARASGLSVTADLYPYTASYTSLEILFPDFARPPQSYSSAKQRRRKDLAEFLRAKVMKRNGPEATLFGTGAHAGKTLAAVATARGVPFEEVLMDLGPHGAEAAYFVMDEPLMERLFVDPFVMISTDGGAGSGHPRAYGAFARALGELTHRRGLVTLEEGVRKMASLPAETLGLHGVRGCLQPGCAADVLVFDPAEVRDRADFRSPRRLAEGMRAVFVNGALAREGSRATSTRSGQVLRSRPAP</sequence>
<proteinExistence type="predicted"/>
<dbReference type="SUPFAM" id="SSF51338">
    <property type="entry name" value="Composite domain of metallo-dependent hydrolases"/>
    <property type="match status" value="1"/>
</dbReference>
<dbReference type="GO" id="GO:0016812">
    <property type="term" value="F:hydrolase activity, acting on carbon-nitrogen (but not peptide) bonds, in cyclic amides"/>
    <property type="evidence" value="ECO:0007669"/>
    <property type="project" value="TreeGrafter"/>
</dbReference>
<keyword evidence="3" id="KW-1185">Reference proteome</keyword>
<dbReference type="STRING" id="52.CMC5_042570"/>
<dbReference type="InterPro" id="IPR023100">
    <property type="entry name" value="D-aminoacylase_insert_dom_sf"/>
</dbReference>
<feature type="domain" description="Amidohydrolase 3" evidence="1">
    <location>
        <begin position="134"/>
        <end position="265"/>
    </location>
</feature>
<dbReference type="PANTHER" id="PTHR11647">
    <property type="entry name" value="HYDRANTOINASE/DIHYDROPYRIMIDINASE FAMILY MEMBER"/>
    <property type="match status" value="1"/>
</dbReference>
<dbReference type="GO" id="GO:0005829">
    <property type="term" value="C:cytosol"/>
    <property type="evidence" value="ECO:0007669"/>
    <property type="project" value="TreeGrafter"/>
</dbReference>
<dbReference type="KEGG" id="ccro:CMC5_042570"/>
<feature type="domain" description="Amidohydrolase 3" evidence="1">
    <location>
        <begin position="448"/>
        <end position="547"/>
    </location>
</feature>
<evidence type="ECO:0000313" key="3">
    <source>
        <dbReference type="Proteomes" id="UP000067626"/>
    </source>
</evidence>
<dbReference type="GO" id="GO:0016811">
    <property type="term" value="F:hydrolase activity, acting on carbon-nitrogen (but not peptide) bonds, in linear amides"/>
    <property type="evidence" value="ECO:0007669"/>
    <property type="project" value="InterPro"/>
</dbReference>
<dbReference type="PROSITE" id="PS51257">
    <property type="entry name" value="PROKAR_LIPOPROTEIN"/>
    <property type="match status" value="1"/>
</dbReference>
<name>A0A0K1EGY4_CHOCO</name>
<dbReference type="RefSeq" id="WP_082362667.1">
    <property type="nucleotide sequence ID" value="NZ_CP012159.1"/>
</dbReference>
<evidence type="ECO:0000259" key="1">
    <source>
        <dbReference type="Pfam" id="PF07969"/>
    </source>
</evidence>
<dbReference type="InterPro" id="IPR050378">
    <property type="entry name" value="Metallo-dep_Hydrolases_sf"/>
</dbReference>
<accession>A0A0K1EGY4</accession>
<dbReference type="PANTHER" id="PTHR11647:SF1">
    <property type="entry name" value="COLLAPSIN RESPONSE MEDIATOR PROTEIN"/>
    <property type="match status" value="1"/>
</dbReference>
<dbReference type="Proteomes" id="UP000067626">
    <property type="component" value="Chromosome"/>
</dbReference>